<dbReference type="Gene3D" id="3.10.450.50">
    <property type="match status" value="1"/>
</dbReference>
<dbReference type="InterPro" id="IPR037401">
    <property type="entry name" value="SnoaL-like"/>
</dbReference>
<sequence length="64" mass="7325">MVARYADAVNRYDEALWAGTWTVNSVWDLAGMEVEGRKGVVDFWRNAWGASSSPYNWFPRVPSK</sequence>
<protein>
    <recommendedName>
        <fullName evidence="1">SnoaL-like domain-containing protein</fullName>
    </recommendedName>
</protein>
<organism evidence="2">
    <name type="scientific">marine metagenome</name>
    <dbReference type="NCBI Taxonomy" id="408172"/>
    <lineage>
        <taxon>unclassified sequences</taxon>
        <taxon>metagenomes</taxon>
        <taxon>ecological metagenomes</taxon>
    </lineage>
</organism>
<evidence type="ECO:0000259" key="1">
    <source>
        <dbReference type="Pfam" id="PF12680"/>
    </source>
</evidence>
<feature type="domain" description="SnoaL-like" evidence="1">
    <location>
        <begin position="2"/>
        <end position="51"/>
    </location>
</feature>
<accession>A0A382S8T6</accession>
<proteinExistence type="predicted"/>
<dbReference type="EMBL" id="UINC01127291">
    <property type="protein sequence ID" value="SVD06310.1"/>
    <property type="molecule type" value="Genomic_DNA"/>
</dbReference>
<dbReference type="InterPro" id="IPR032710">
    <property type="entry name" value="NTF2-like_dom_sf"/>
</dbReference>
<gene>
    <name evidence="2" type="ORF">METZ01_LOCUS359164</name>
</gene>
<dbReference type="SUPFAM" id="SSF54427">
    <property type="entry name" value="NTF2-like"/>
    <property type="match status" value="1"/>
</dbReference>
<feature type="non-terminal residue" evidence="2">
    <location>
        <position position="64"/>
    </location>
</feature>
<name>A0A382S8T6_9ZZZZ</name>
<dbReference type="AlphaFoldDB" id="A0A382S8T6"/>
<dbReference type="Pfam" id="PF12680">
    <property type="entry name" value="SnoaL_2"/>
    <property type="match status" value="1"/>
</dbReference>
<evidence type="ECO:0000313" key="2">
    <source>
        <dbReference type="EMBL" id="SVD06310.1"/>
    </source>
</evidence>
<reference evidence="2" key="1">
    <citation type="submission" date="2018-05" db="EMBL/GenBank/DDBJ databases">
        <authorList>
            <person name="Lanie J.A."/>
            <person name="Ng W.-L."/>
            <person name="Kazmierczak K.M."/>
            <person name="Andrzejewski T.M."/>
            <person name="Davidsen T.M."/>
            <person name="Wayne K.J."/>
            <person name="Tettelin H."/>
            <person name="Glass J.I."/>
            <person name="Rusch D."/>
            <person name="Podicherti R."/>
            <person name="Tsui H.-C.T."/>
            <person name="Winkler M.E."/>
        </authorList>
    </citation>
    <scope>NUCLEOTIDE SEQUENCE</scope>
</reference>